<keyword evidence="3" id="KW-1185">Reference proteome</keyword>
<reference evidence="2 3" key="1">
    <citation type="journal article" date="2017" name="Gigascience">
        <title>Draft genome of the honey bee ectoparasitic mite, Tropilaelaps mercedesae, is shaped by the parasitic life history.</title>
        <authorList>
            <person name="Dong X."/>
            <person name="Armstrong S.D."/>
            <person name="Xia D."/>
            <person name="Makepeace B.L."/>
            <person name="Darby A.C."/>
            <person name="Kadowaki T."/>
        </authorList>
    </citation>
    <scope>NUCLEOTIDE SEQUENCE [LARGE SCALE GENOMIC DNA]</scope>
    <source>
        <strain evidence="2">Wuxi-XJTLU</strain>
    </source>
</reference>
<dbReference type="Proteomes" id="UP000192247">
    <property type="component" value="Unassembled WGS sequence"/>
</dbReference>
<dbReference type="InParanoid" id="A0A1V9XHW2"/>
<sequence>MRLAAVAQTDQPSLAFPRCVSLSIHPPEFERVTPLRCSGDPLAVALALRRADRSRAQIWTETVAVARRASVWFFAAGLVASGHRSSPAVTKKSRKRPCPGCCENDRIETKQQTNFSAAAVRRYGDAVKAHTHSLSHLHTYKHAVVKRRVRIGGQVIDSLEPVACGQRLGPGDLGWPPGAEREDSTGVDSGNSVSCTSGVSCLQRFGDVSIPSHVETEMKLYQRFWIK</sequence>
<accession>A0A1V9XHW2</accession>
<organism evidence="2 3">
    <name type="scientific">Tropilaelaps mercedesae</name>
    <dbReference type="NCBI Taxonomy" id="418985"/>
    <lineage>
        <taxon>Eukaryota</taxon>
        <taxon>Metazoa</taxon>
        <taxon>Ecdysozoa</taxon>
        <taxon>Arthropoda</taxon>
        <taxon>Chelicerata</taxon>
        <taxon>Arachnida</taxon>
        <taxon>Acari</taxon>
        <taxon>Parasitiformes</taxon>
        <taxon>Mesostigmata</taxon>
        <taxon>Gamasina</taxon>
        <taxon>Dermanyssoidea</taxon>
        <taxon>Laelapidae</taxon>
        <taxon>Tropilaelaps</taxon>
    </lineage>
</organism>
<dbReference type="EMBL" id="MNPL01010708">
    <property type="protein sequence ID" value="OQR72973.1"/>
    <property type="molecule type" value="Genomic_DNA"/>
</dbReference>
<evidence type="ECO:0000256" key="1">
    <source>
        <dbReference type="SAM" id="MobiDB-lite"/>
    </source>
</evidence>
<evidence type="ECO:0000313" key="2">
    <source>
        <dbReference type="EMBL" id="OQR72973.1"/>
    </source>
</evidence>
<protein>
    <submittedName>
        <fullName evidence="2">Uncharacterized protein</fullName>
    </submittedName>
</protein>
<feature type="region of interest" description="Disordered" evidence="1">
    <location>
        <begin position="170"/>
        <end position="190"/>
    </location>
</feature>
<proteinExistence type="predicted"/>
<evidence type="ECO:0000313" key="3">
    <source>
        <dbReference type="Proteomes" id="UP000192247"/>
    </source>
</evidence>
<gene>
    <name evidence="2" type="ORF">BIW11_03677</name>
</gene>
<dbReference type="AlphaFoldDB" id="A0A1V9XHW2"/>
<comment type="caution">
    <text evidence="2">The sequence shown here is derived from an EMBL/GenBank/DDBJ whole genome shotgun (WGS) entry which is preliminary data.</text>
</comment>
<name>A0A1V9XHW2_9ACAR</name>